<dbReference type="AlphaFoldDB" id="A0A078K0C1"/>
<dbReference type="Gramene" id="CDY72379">
    <property type="protein sequence ID" value="CDY72379"/>
    <property type="gene ID" value="GSBRNA2T00028206001"/>
</dbReference>
<gene>
    <name evidence="1" type="primary">BnaAnng40910D</name>
    <name evidence="1" type="ORF">GSBRNA2T00028206001</name>
</gene>
<accession>A0A078K0C1</accession>
<dbReference type="InterPro" id="IPR044277">
    <property type="entry name" value="GIP1"/>
</dbReference>
<sequence length="132" mass="13918">GDNENPPTTNPSQHASSTVVTHIPSATALNSIHSEERTSAMTGNAGAWIGQGLGNLQMYNLALQGQPLGFPVVQAGHRGLMGIHQPSQPMPAPSTTYQTLTPLPPTTAMAEPIRHPNIAHQQPQAAVTNNNY</sequence>
<reference evidence="1" key="1">
    <citation type="journal article" date="2014" name="Science">
        <title>Plant genetics. Early allopolyploid evolution in the post-Neolithic Brassica napus oilseed genome.</title>
        <authorList>
            <person name="Chalhoub B."/>
            <person name="Denoeud F."/>
            <person name="Liu S."/>
            <person name="Parkin I.A."/>
            <person name="Tang H."/>
            <person name="Wang X."/>
            <person name="Chiquet J."/>
            <person name="Belcram H."/>
            <person name="Tong C."/>
            <person name="Samans B."/>
            <person name="Correa M."/>
            <person name="Da Silva C."/>
            <person name="Just J."/>
            <person name="Falentin C."/>
            <person name="Koh C.S."/>
            <person name="Le Clainche I."/>
            <person name="Bernard M."/>
            <person name="Bento P."/>
            <person name="Noel B."/>
            <person name="Labadie K."/>
            <person name="Alberti A."/>
            <person name="Charles M."/>
            <person name="Arnaud D."/>
            <person name="Guo H."/>
            <person name="Daviaud C."/>
            <person name="Alamery S."/>
            <person name="Jabbari K."/>
            <person name="Zhao M."/>
            <person name="Edger P.P."/>
            <person name="Chelaifa H."/>
            <person name="Tack D."/>
            <person name="Lassalle G."/>
            <person name="Mestiri I."/>
            <person name="Schnel N."/>
            <person name="Le Paslier M.C."/>
            <person name="Fan G."/>
            <person name="Renault V."/>
            <person name="Bayer P.E."/>
            <person name="Golicz A.A."/>
            <person name="Manoli S."/>
            <person name="Lee T.H."/>
            <person name="Thi V.H."/>
            <person name="Chalabi S."/>
            <person name="Hu Q."/>
            <person name="Fan C."/>
            <person name="Tollenaere R."/>
            <person name="Lu Y."/>
            <person name="Battail C."/>
            <person name="Shen J."/>
            <person name="Sidebottom C.H."/>
            <person name="Wang X."/>
            <person name="Canaguier A."/>
            <person name="Chauveau A."/>
            <person name="Berard A."/>
            <person name="Deniot G."/>
            <person name="Guan M."/>
            <person name="Liu Z."/>
            <person name="Sun F."/>
            <person name="Lim Y.P."/>
            <person name="Lyons E."/>
            <person name="Town C.D."/>
            <person name="Bancroft I."/>
            <person name="Wang X."/>
            <person name="Meng J."/>
            <person name="Ma J."/>
            <person name="Pires J.C."/>
            <person name="King G.J."/>
            <person name="Brunel D."/>
            <person name="Delourme R."/>
            <person name="Renard M."/>
            <person name="Aury J.M."/>
            <person name="Adams K.L."/>
            <person name="Batley J."/>
            <person name="Snowdon R.J."/>
            <person name="Tost J."/>
            <person name="Edwards D."/>
            <person name="Zhou Y."/>
            <person name="Hua W."/>
            <person name="Sharpe A.G."/>
            <person name="Paterson A.H."/>
            <person name="Guan C."/>
            <person name="Wincker P."/>
        </authorList>
    </citation>
    <scope>NUCLEOTIDE SEQUENCE [LARGE SCALE GENOMIC DNA]</scope>
</reference>
<feature type="non-terminal residue" evidence="1">
    <location>
        <position position="1"/>
    </location>
</feature>
<dbReference type="STRING" id="3708.A0A078K0C1"/>
<name>A0A078K0C1_BRANA</name>
<dbReference type="PANTHER" id="PTHR46775:SF2">
    <property type="entry name" value="GBF-INTERACTING PROTEIN 1-LIKE"/>
    <property type="match status" value="1"/>
</dbReference>
<reference evidence="1" key="2">
    <citation type="submission" date="2014-06" db="EMBL/GenBank/DDBJ databases">
        <authorList>
            <person name="Genoscope - CEA"/>
        </authorList>
    </citation>
    <scope>NUCLEOTIDE SEQUENCE</scope>
</reference>
<evidence type="ECO:0000313" key="1">
    <source>
        <dbReference type="EMBL" id="CDY72379.1"/>
    </source>
</evidence>
<dbReference type="PANTHER" id="PTHR46775">
    <property type="entry name" value="FLOCCULATION PROTEIN (DUF1296)"/>
    <property type="match status" value="1"/>
</dbReference>
<dbReference type="EMBL" id="LK050666">
    <property type="protein sequence ID" value="CDY72379.1"/>
    <property type="molecule type" value="Genomic_DNA"/>
</dbReference>
<protein>
    <submittedName>
        <fullName evidence="1">BnaAnng40910D protein</fullName>
    </submittedName>
</protein>
<dbReference type="PaxDb" id="3708-A0A078K0C1"/>
<organism evidence="1">
    <name type="scientific">Brassica napus</name>
    <name type="common">Rape</name>
    <dbReference type="NCBI Taxonomy" id="3708"/>
    <lineage>
        <taxon>Eukaryota</taxon>
        <taxon>Viridiplantae</taxon>
        <taxon>Streptophyta</taxon>
        <taxon>Embryophyta</taxon>
        <taxon>Tracheophyta</taxon>
        <taxon>Spermatophyta</taxon>
        <taxon>Magnoliopsida</taxon>
        <taxon>eudicotyledons</taxon>
        <taxon>Gunneridae</taxon>
        <taxon>Pentapetalae</taxon>
        <taxon>rosids</taxon>
        <taxon>malvids</taxon>
        <taxon>Brassicales</taxon>
        <taxon>Brassicaceae</taxon>
        <taxon>Brassiceae</taxon>
        <taxon>Brassica</taxon>
    </lineage>
</organism>
<proteinExistence type="predicted"/>